<dbReference type="SMART" id="SM00257">
    <property type="entry name" value="LysM"/>
    <property type="match status" value="1"/>
</dbReference>
<dbReference type="InterPro" id="IPR011055">
    <property type="entry name" value="Dup_hybrid_motif"/>
</dbReference>
<dbReference type="EMBL" id="LT934425">
    <property type="protein sequence ID" value="SOH02688.1"/>
    <property type="molecule type" value="Genomic_DNA"/>
</dbReference>
<dbReference type="Gene3D" id="3.10.350.10">
    <property type="entry name" value="LysM domain"/>
    <property type="match status" value="1"/>
</dbReference>
<dbReference type="InterPro" id="IPR036779">
    <property type="entry name" value="LysM_dom_sf"/>
</dbReference>
<dbReference type="Pfam" id="PF01476">
    <property type="entry name" value="LysM"/>
    <property type="match status" value="1"/>
</dbReference>
<dbReference type="Gene3D" id="2.70.70.10">
    <property type="entry name" value="Glucose Permease (Domain IIA)"/>
    <property type="match status" value="1"/>
</dbReference>
<dbReference type="Proteomes" id="UP000221734">
    <property type="component" value="Chromosome Kuenenia_stuttgartiensis_MBR1"/>
</dbReference>
<evidence type="ECO:0000313" key="2">
    <source>
        <dbReference type="Proteomes" id="UP000221734"/>
    </source>
</evidence>
<name>A0A2C9CAR7_KUEST</name>
<protein>
    <submittedName>
        <fullName evidence="1">Murein hydrolase activator NlpD</fullName>
    </submittedName>
</protein>
<reference evidence="2" key="1">
    <citation type="submission" date="2017-10" db="EMBL/GenBank/DDBJ databases">
        <authorList>
            <person name="Frank J."/>
        </authorList>
    </citation>
    <scope>NUCLEOTIDE SEQUENCE [LARGE SCALE GENOMIC DNA]</scope>
</reference>
<organism evidence="1 2">
    <name type="scientific">Kuenenia stuttgartiensis</name>
    <dbReference type="NCBI Taxonomy" id="174633"/>
    <lineage>
        <taxon>Bacteria</taxon>
        <taxon>Pseudomonadati</taxon>
        <taxon>Planctomycetota</taxon>
        <taxon>Candidatus Brocadiia</taxon>
        <taxon>Candidatus Brocadiales</taxon>
        <taxon>Candidatus Brocadiaceae</taxon>
        <taxon>Candidatus Kuenenia</taxon>
    </lineage>
</organism>
<dbReference type="RefSeq" id="WP_099323629.1">
    <property type="nucleotide sequence ID" value="NZ_LT934425.1"/>
</dbReference>
<dbReference type="GO" id="GO:0004222">
    <property type="term" value="F:metalloendopeptidase activity"/>
    <property type="evidence" value="ECO:0007669"/>
    <property type="project" value="TreeGrafter"/>
</dbReference>
<gene>
    <name evidence="1" type="primary">nlpD</name>
    <name evidence="1" type="ORF">KSMBR1_0168</name>
</gene>
<dbReference type="OrthoDB" id="9814460at2"/>
<dbReference type="CDD" id="cd12797">
    <property type="entry name" value="M23_peptidase"/>
    <property type="match status" value="1"/>
</dbReference>
<dbReference type="AlphaFoldDB" id="A0A2C9CAR7"/>
<sequence length="248" mass="27596">MNSIKSYLRNVYIIFLSAVSALFFLGGCATQKEKTEIPLLKEKPVASEEPQKAMTTYTIMKGDTLWRISKNYGVSVESIVAANQIKDIRDLKIGQKITIPSNNVSYTYSNPTVSAMPSQNRVVSSKGFIWPVKGDIVSHFNQTRNGKKFMGISIQPHSRQEIVAAKKGTVEAVSGSDNNFYVVVIKHDGEVRTLYGVHCIPIVSEGNYIEQGQTIATFDPLTKESSTKEIHFKIYVKDKPVNPVSYLP</sequence>
<dbReference type="Pfam" id="PF01551">
    <property type="entry name" value="Peptidase_M23"/>
    <property type="match status" value="1"/>
</dbReference>
<dbReference type="InterPro" id="IPR016047">
    <property type="entry name" value="M23ase_b-sheet_dom"/>
</dbReference>
<dbReference type="InterPro" id="IPR050570">
    <property type="entry name" value="Cell_wall_metabolism_enzyme"/>
</dbReference>
<dbReference type="PROSITE" id="PS51257">
    <property type="entry name" value="PROKAR_LIPOPROTEIN"/>
    <property type="match status" value="1"/>
</dbReference>
<dbReference type="KEGG" id="kst:KSMBR1_0168"/>
<dbReference type="CDD" id="cd00118">
    <property type="entry name" value="LysM"/>
    <property type="match status" value="1"/>
</dbReference>
<keyword evidence="2" id="KW-1185">Reference proteome</keyword>
<dbReference type="PROSITE" id="PS51782">
    <property type="entry name" value="LYSM"/>
    <property type="match status" value="1"/>
</dbReference>
<evidence type="ECO:0000313" key="1">
    <source>
        <dbReference type="EMBL" id="SOH02688.1"/>
    </source>
</evidence>
<accession>A0A2C9CAR7</accession>
<proteinExistence type="predicted"/>
<keyword evidence="1" id="KW-0378">Hydrolase</keyword>
<dbReference type="InterPro" id="IPR018392">
    <property type="entry name" value="LysM"/>
</dbReference>
<dbReference type="SUPFAM" id="SSF51261">
    <property type="entry name" value="Duplicated hybrid motif"/>
    <property type="match status" value="1"/>
</dbReference>
<dbReference type="PANTHER" id="PTHR21666:SF270">
    <property type="entry name" value="MUREIN HYDROLASE ACTIVATOR ENVC"/>
    <property type="match status" value="1"/>
</dbReference>
<dbReference type="PANTHER" id="PTHR21666">
    <property type="entry name" value="PEPTIDASE-RELATED"/>
    <property type="match status" value="1"/>
</dbReference>